<evidence type="ECO:0000313" key="2">
    <source>
        <dbReference type="EMBL" id="MDT0321822.1"/>
    </source>
</evidence>
<feature type="signal peptide" evidence="1">
    <location>
        <begin position="1"/>
        <end position="32"/>
    </location>
</feature>
<feature type="chain" id="PRO_5046039487" evidence="1">
    <location>
        <begin position="33"/>
        <end position="140"/>
    </location>
</feature>
<dbReference type="Proteomes" id="UP001183420">
    <property type="component" value="Unassembled WGS sequence"/>
</dbReference>
<gene>
    <name evidence="2" type="ORF">RNC47_26155</name>
</gene>
<name>A0ABU2LXA6_9ACTN</name>
<evidence type="ECO:0000313" key="3">
    <source>
        <dbReference type="Proteomes" id="UP001183420"/>
    </source>
</evidence>
<organism evidence="2 3">
    <name type="scientific">Streptomyces millisiae</name>
    <dbReference type="NCBI Taxonomy" id="3075542"/>
    <lineage>
        <taxon>Bacteria</taxon>
        <taxon>Bacillati</taxon>
        <taxon>Actinomycetota</taxon>
        <taxon>Actinomycetes</taxon>
        <taxon>Kitasatosporales</taxon>
        <taxon>Streptomycetaceae</taxon>
        <taxon>Streptomyces</taxon>
    </lineage>
</organism>
<comment type="caution">
    <text evidence="2">The sequence shown here is derived from an EMBL/GenBank/DDBJ whole genome shotgun (WGS) entry which is preliminary data.</text>
</comment>
<dbReference type="GO" id="GO:0005524">
    <property type="term" value="F:ATP binding"/>
    <property type="evidence" value="ECO:0007669"/>
    <property type="project" value="UniProtKB-KW"/>
</dbReference>
<dbReference type="EMBL" id="JAVREM010000048">
    <property type="protein sequence ID" value="MDT0321822.1"/>
    <property type="molecule type" value="Genomic_DNA"/>
</dbReference>
<sequence>MSNPLRTRMAKAALLLAASAAPVVGAAGQASAAGPLLDPNVNGLDATQLLSLDEQSVNDATEAVDGVATPVLEELAGPVVEAAMPVVMPVVRDLGERAARDAGPMLQEAVTTVTGEPPTTQQILDSVPTVDDKMNDISLL</sequence>
<protein>
    <submittedName>
        <fullName evidence="2">ATP-binding protein</fullName>
    </submittedName>
</protein>
<dbReference type="RefSeq" id="WP_311602120.1">
    <property type="nucleotide sequence ID" value="NZ_JAVREM010000048.1"/>
</dbReference>
<evidence type="ECO:0000256" key="1">
    <source>
        <dbReference type="SAM" id="SignalP"/>
    </source>
</evidence>
<keyword evidence="2" id="KW-0067">ATP-binding</keyword>
<keyword evidence="2" id="KW-0547">Nucleotide-binding</keyword>
<accession>A0ABU2LXA6</accession>
<proteinExistence type="predicted"/>
<reference evidence="3" key="1">
    <citation type="submission" date="2023-07" db="EMBL/GenBank/DDBJ databases">
        <title>30 novel species of actinomycetes from the DSMZ collection.</title>
        <authorList>
            <person name="Nouioui I."/>
        </authorList>
    </citation>
    <scope>NUCLEOTIDE SEQUENCE [LARGE SCALE GENOMIC DNA]</scope>
    <source>
        <strain evidence="3">DSM 44918</strain>
    </source>
</reference>
<keyword evidence="3" id="KW-1185">Reference proteome</keyword>
<keyword evidence="1" id="KW-0732">Signal</keyword>